<proteinExistence type="predicted"/>
<keyword evidence="3 5" id="KW-0560">Oxidoreductase</keyword>
<evidence type="ECO:0000256" key="1">
    <source>
        <dbReference type="ARBA" id="ARBA00022630"/>
    </source>
</evidence>
<dbReference type="STRING" id="187979.ERS852385_02144"/>
<dbReference type="eggNOG" id="COG0778">
    <property type="taxonomic scope" value="Bacteria"/>
</dbReference>
<name>A0A174CF84_9FIRM</name>
<dbReference type="EMBL" id="CYYU01000029">
    <property type="protein sequence ID" value="CUO10630.1"/>
    <property type="molecule type" value="Genomic_DNA"/>
</dbReference>
<protein>
    <submittedName>
        <fullName evidence="5">Putative NAD(P)H nitroreductase ydjA</fullName>
        <ecNumber evidence="5">1.-.-.-</ecNumber>
    </submittedName>
</protein>
<feature type="domain" description="Nitroreductase" evidence="4">
    <location>
        <begin position="7"/>
        <end position="173"/>
    </location>
</feature>
<dbReference type="OrthoDB" id="9812105at2"/>
<dbReference type="InterPro" id="IPR000415">
    <property type="entry name" value="Nitroreductase-like"/>
</dbReference>
<reference evidence="5 6" key="1">
    <citation type="submission" date="2015-09" db="EMBL/GenBank/DDBJ databases">
        <authorList>
            <consortium name="Pathogen Informatics"/>
        </authorList>
    </citation>
    <scope>NUCLEOTIDE SEQUENCE [LARGE SCALE GENOMIC DNA]</scope>
    <source>
        <strain evidence="5 6">2789STDY5608828</strain>
    </source>
</reference>
<keyword evidence="1" id="KW-0285">Flavoprotein</keyword>
<dbReference type="PANTHER" id="PTHR23026:SF90">
    <property type="entry name" value="IODOTYROSINE DEIODINASE 1"/>
    <property type="match status" value="1"/>
</dbReference>
<sequence length="197" mass="22006">MDVFSCIATRHSTRKFKEEPVPQEVLDKVIEAGRQAPSGKHKNQSRFIVIRKKEVLQELIALVQQEFAKMEVTPENDDNFGGAIRAAKKGGYVFMYNAPVLIVVANKRDYGNKYADVSCAMQNMMLAANALDLGSCWINQLRWLQDNPVLRAYLQKLGMAEDEEVCASLSIGYPDTPDGLPGRRVMPVTGNPVVYIN</sequence>
<dbReference type="AlphaFoldDB" id="A0A174CF84"/>
<dbReference type="EC" id="1.-.-.-" evidence="5"/>
<evidence type="ECO:0000256" key="2">
    <source>
        <dbReference type="ARBA" id="ARBA00022643"/>
    </source>
</evidence>
<evidence type="ECO:0000259" key="4">
    <source>
        <dbReference type="Pfam" id="PF00881"/>
    </source>
</evidence>
<dbReference type="InterPro" id="IPR029479">
    <property type="entry name" value="Nitroreductase"/>
</dbReference>
<dbReference type="CDD" id="cd02136">
    <property type="entry name" value="PnbA_NfnB-like"/>
    <property type="match status" value="1"/>
</dbReference>
<dbReference type="Proteomes" id="UP000095546">
    <property type="component" value="Unassembled WGS sequence"/>
</dbReference>
<keyword evidence="6" id="KW-1185">Reference proteome</keyword>
<evidence type="ECO:0000256" key="3">
    <source>
        <dbReference type="ARBA" id="ARBA00023002"/>
    </source>
</evidence>
<dbReference type="SUPFAM" id="SSF55469">
    <property type="entry name" value="FMN-dependent nitroreductase-like"/>
    <property type="match status" value="1"/>
</dbReference>
<dbReference type="GO" id="GO:0016491">
    <property type="term" value="F:oxidoreductase activity"/>
    <property type="evidence" value="ECO:0007669"/>
    <property type="project" value="UniProtKB-KW"/>
</dbReference>
<dbReference type="PANTHER" id="PTHR23026">
    <property type="entry name" value="NADPH NITROREDUCTASE"/>
    <property type="match status" value="1"/>
</dbReference>
<organism evidence="5 6">
    <name type="scientific">Mitsuokella jalaludinii</name>
    <dbReference type="NCBI Taxonomy" id="187979"/>
    <lineage>
        <taxon>Bacteria</taxon>
        <taxon>Bacillati</taxon>
        <taxon>Bacillota</taxon>
        <taxon>Negativicutes</taxon>
        <taxon>Selenomonadales</taxon>
        <taxon>Selenomonadaceae</taxon>
        <taxon>Mitsuokella</taxon>
    </lineage>
</organism>
<dbReference type="Gene3D" id="3.40.109.10">
    <property type="entry name" value="NADH Oxidase"/>
    <property type="match status" value="1"/>
</dbReference>
<dbReference type="RefSeq" id="WP_036378688.1">
    <property type="nucleotide sequence ID" value="NZ_CABIWZ010000029.1"/>
</dbReference>
<gene>
    <name evidence="5" type="primary">ydjA</name>
    <name evidence="5" type="ORF">ERS852385_02144</name>
</gene>
<evidence type="ECO:0000313" key="6">
    <source>
        <dbReference type="Proteomes" id="UP000095546"/>
    </source>
</evidence>
<dbReference type="Pfam" id="PF00881">
    <property type="entry name" value="Nitroreductase"/>
    <property type="match status" value="1"/>
</dbReference>
<dbReference type="InterPro" id="IPR050627">
    <property type="entry name" value="Nitroreductase/BluB"/>
</dbReference>
<evidence type="ECO:0000313" key="5">
    <source>
        <dbReference type="EMBL" id="CUO10630.1"/>
    </source>
</evidence>
<accession>A0A174CF84</accession>
<keyword evidence="2" id="KW-0288">FMN</keyword>